<evidence type="ECO:0000256" key="3">
    <source>
        <dbReference type="ARBA" id="ARBA00005201"/>
    </source>
</evidence>
<dbReference type="Pfam" id="PF01687">
    <property type="entry name" value="Flavokinase"/>
    <property type="match status" value="1"/>
</dbReference>
<dbReference type="InterPro" id="IPR014729">
    <property type="entry name" value="Rossmann-like_a/b/a_fold"/>
</dbReference>
<dbReference type="GO" id="GO:0009231">
    <property type="term" value="P:riboflavin biosynthetic process"/>
    <property type="evidence" value="ECO:0007669"/>
    <property type="project" value="InterPro"/>
</dbReference>
<dbReference type="PANTHER" id="PTHR22749:SF6">
    <property type="entry name" value="RIBOFLAVIN KINASE"/>
    <property type="match status" value="1"/>
</dbReference>
<dbReference type="InterPro" id="IPR015864">
    <property type="entry name" value="FAD_synthase"/>
</dbReference>
<dbReference type="Pfam" id="PF06574">
    <property type="entry name" value="FAD_syn"/>
    <property type="match status" value="1"/>
</dbReference>
<evidence type="ECO:0000256" key="1">
    <source>
        <dbReference type="ARBA" id="ARBA00002121"/>
    </source>
</evidence>
<keyword evidence="10 15" id="KW-0274">FAD</keyword>
<dbReference type="InterPro" id="IPR015865">
    <property type="entry name" value="Riboflavin_kinase_bac/euk"/>
</dbReference>
<name>A0A090BWL1_9ENTR</name>
<evidence type="ECO:0000256" key="13">
    <source>
        <dbReference type="ARBA" id="ARBA00047880"/>
    </source>
</evidence>
<dbReference type="EMBL" id="AP014521">
    <property type="protein sequence ID" value="BAP58796.1"/>
    <property type="molecule type" value="Genomic_DNA"/>
</dbReference>
<dbReference type="RefSeq" id="WP_041063368.1">
    <property type="nucleotide sequence ID" value="NZ_AP014521.1"/>
</dbReference>
<evidence type="ECO:0000256" key="14">
    <source>
        <dbReference type="ARBA" id="ARBA00049494"/>
    </source>
</evidence>
<dbReference type="OrthoDB" id="9803667at2"/>
<evidence type="ECO:0000256" key="11">
    <source>
        <dbReference type="ARBA" id="ARBA00022840"/>
    </source>
</evidence>
<comment type="function">
    <text evidence="1">Catalyzes the phosphorylation of riboflavin to FMN followed by the adenylation of FMN to FAD.</text>
</comment>
<dbReference type="NCBIfam" id="NF004162">
    <property type="entry name" value="PRK05627.1-5"/>
    <property type="match status" value="1"/>
</dbReference>
<dbReference type="Proteomes" id="UP000031627">
    <property type="component" value="Chromosome"/>
</dbReference>
<dbReference type="SMART" id="SM00904">
    <property type="entry name" value="Flavokinase"/>
    <property type="match status" value="1"/>
</dbReference>
<comment type="catalytic activity">
    <reaction evidence="13 15">
        <text>riboflavin + ATP = FMN + ADP + H(+)</text>
        <dbReference type="Rhea" id="RHEA:14357"/>
        <dbReference type="ChEBI" id="CHEBI:15378"/>
        <dbReference type="ChEBI" id="CHEBI:30616"/>
        <dbReference type="ChEBI" id="CHEBI:57986"/>
        <dbReference type="ChEBI" id="CHEBI:58210"/>
        <dbReference type="ChEBI" id="CHEBI:456216"/>
        <dbReference type="EC" id="2.7.1.26"/>
    </reaction>
</comment>
<dbReference type="SUPFAM" id="SSF82114">
    <property type="entry name" value="Riboflavin kinase-like"/>
    <property type="match status" value="1"/>
</dbReference>
<organism evidence="17 18">
    <name type="scientific">Candidatus Tachikawaea gelatinosa</name>
    <dbReference type="NCBI Taxonomy" id="1410383"/>
    <lineage>
        <taxon>Bacteria</taxon>
        <taxon>Pseudomonadati</taxon>
        <taxon>Pseudomonadota</taxon>
        <taxon>Gammaproteobacteria</taxon>
        <taxon>Enterobacterales</taxon>
        <taxon>Enterobacteriaceae</taxon>
        <taxon>Candidatus Tachikawaea</taxon>
    </lineage>
</organism>
<reference evidence="18" key="1">
    <citation type="submission" date="2013-11" db="EMBL/GenBank/DDBJ databases">
        <title>Symbiont-containing voluminous jelly as an extraordinary maternal gift for overwintering insect nymphs.</title>
        <authorList>
            <person name="Kaiwa N."/>
            <person name="Hosokawa T."/>
            <person name="Nikoh N."/>
            <person name="Meng X.Y."/>
            <person name="Tanahashi M."/>
            <person name="Moriyama M."/>
            <person name="Maeda T."/>
            <person name="Yamaguchi K."/>
            <person name="Shigenobu S."/>
            <person name="Ito M."/>
            <person name="Fukatsu T."/>
        </authorList>
    </citation>
    <scope>NUCLEOTIDE SEQUENCE [LARGE SCALE GENOMIC DNA]</scope>
    <source>
        <strain evidence="18">UwTKB</strain>
    </source>
</reference>
<accession>A0A090BWL1</accession>
<proteinExistence type="inferred from homology"/>
<evidence type="ECO:0000259" key="16">
    <source>
        <dbReference type="SMART" id="SM00904"/>
    </source>
</evidence>
<evidence type="ECO:0000256" key="7">
    <source>
        <dbReference type="ARBA" id="ARBA00022695"/>
    </source>
</evidence>
<comment type="catalytic activity">
    <reaction evidence="14 15">
        <text>FMN + ATP + H(+) = FAD + diphosphate</text>
        <dbReference type="Rhea" id="RHEA:17237"/>
        <dbReference type="ChEBI" id="CHEBI:15378"/>
        <dbReference type="ChEBI" id="CHEBI:30616"/>
        <dbReference type="ChEBI" id="CHEBI:33019"/>
        <dbReference type="ChEBI" id="CHEBI:57692"/>
        <dbReference type="ChEBI" id="CHEBI:58210"/>
        <dbReference type="EC" id="2.7.7.2"/>
    </reaction>
</comment>
<dbReference type="InterPro" id="IPR002606">
    <property type="entry name" value="Riboflavin_kinase_bac"/>
</dbReference>
<dbReference type="PIRSF" id="PIRSF004491">
    <property type="entry name" value="FAD_Synth"/>
    <property type="match status" value="1"/>
</dbReference>
<dbReference type="GO" id="GO:0009398">
    <property type="term" value="P:FMN biosynthetic process"/>
    <property type="evidence" value="ECO:0007669"/>
    <property type="project" value="UniProtKB-UniRule"/>
</dbReference>
<dbReference type="FunFam" id="3.40.50.620:FF:000021">
    <property type="entry name" value="Riboflavin biosynthesis protein"/>
    <property type="match status" value="1"/>
</dbReference>
<keyword evidence="12" id="KW-0511">Multifunctional enzyme</keyword>
<dbReference type="KEGG" id="sbw:TGUWTKB_5700"/>
<evidence type="ECO:0000256" key="10">
    <source>
        <dbReference type="ARBA" id="ARBA00022827"/>
    </source>
</evidence>
<evidence type="ECO:0000256" key="12">
    <source>
        <dbReference type="ARBA" id="ARBA00023268"/>
    </source>
</evidence>
<reference evidence="17 18" key="2">
    <citation type="journal article" date="2014" name="Curr. Biol.">
        <title>Symbiont-Supplemented Maternal Investment Underpinning Host's Ecological Adaptation.</title>
        <authorList>
            <person name="Kaiwa N."/>
            <person name="Hosokawa T."/>
            <person name="Nikoh N."/>
            <person name="Tanahashi M."/>
            <person name="Moriyama M."/>
            <person name="Meng X.Y."/>
            <person name="Maeda T."/>
            <person name="Yamaguchi K."/>
            <person name="Shigenobu S."/>
            <person name="Ito M."/>
            <person name="Fukatsu T."/>
        </authorList>
    </citation>
    <scope>NUCLEOTIDE SEQUENCE [LARGE SCALE GENOMIC DNA]</scope>
    <source>
        <strain evidence="17 18">UwTKB</strain>
    </source>
</reference>
<keyword evidence="18" id="KW-1185">Reference proteome</keyword>
<keyword evidence="9 15" id="KW-0418">Kinase</keyword>
<evidence type="ECO:0000256" key="5">
    <source>
        <dbReference type="ARBA" id="ARBA00022643"/>
    </source>
</evidence>
<dbReference type="GO" id="GO:0003919">
    <property type="term" value="F:FMN adenylyltransferase activity"/>
    <property type="evidence" value="ECO:0007669"/>
    <property type="project" value="UniProtKB-UniRule"/>
</dbReference>
<keyword evidence="7 15" id="KW-0548">Nucleotidyltransferase</keyword>
<comment type="similarity">
    <text evidence="15">Belongs to the ribF family.</text>
</comment>
<evidence type="ECO:0000256" key="8">
    <source>
        <dbReference type="ARBA" id="ARBA00022741"/>
    </source>
</evidence>
<dbReference type="EC" id="2.7.7.2" evidence="15"/>
<keyword evidence="11 15" id="KW-0067">ATP-binding</keyword>
<evidence type="ECO:0000313" key="18">
    <source>
        <dbReference type="Proteomes" id="UP000031627"/>
    </source>
</evidence>
<gene>
    <name evidence="17" type="primary">ribF</name>
    <name evidence="17" type="ORF">TGUWTKB_5700</name>
</gene>
<evidence type="ECO:0000256" key="15">
    <source>
        <dbReference type="PIRNR" id="PIRNR004491"/>
    </source>
</evidence>
<feature type="domain" description="Riboflavin kinase" evidence="16">
    <location>
        <begin position="182"/>
        <end position="306"/>
    </location>
</feature>
<keyword evidence="6 15" id="KW-0808">Transferase</keyword>
<evidence type="ECO:0000256" key="2">
    <source>
        <dbReference type="ARBA" id="ARBA00004726"/>
    </source>
</evidence>
<dbReference type="InterPro" id="IPR023465">
    <property type="entry name" value="Riboflavin_kinase_dom_sf"/>
</dbReference>
<evidence type="ECO:0000256" key="9">
    <source>
        <dbReference type="ARBA" id="ARBA00022777"/>
    </source>
</evidence>
<protein>
    <recommendedName>
        <fullName evidence="15">Riboflavin biosynthesis protein</fullName>
    </recommendedName>
    <domain>
        <recommendedName>
            <fullName evidence="15">Riboflavin kinase</fullName>
            <ecNumber evidence="15">2.7.1.26</ecNumber>
        </recommendedName>
        <alternativeName>
            <fullName evidence="15">Flavokinase</fullName>
        </alternativeName>
    </domain>
    <domain>
        <recommendedName>
            <fullName evidence="15">FMN adenylyltransferase</fullName>
            <ecNumber evidence="15">2.7.7.2</ecNumber>
        </recommendedName>
        <alternativeName>
            <fullName evidence="15">FAD pyrophosphorylase</fullName>
        </alternativeName>
        <alternativeName>
            <fullName evidence="15">FAD synthase</fullName>
        </alternativeName>
    </domain>
</protein>
<dbReference type="AlphaFoldDB" id="A0A090BWL1"/>
<keyword evidence="8 15" id="KW-0547">Nucleotide-binding</keyword>
<dbReference type="GO" id="GO:0008531">
    <property type="term" value="F:riboflavin kinase activity"/>
    <property type="evidence" value="ECO:0007669"/>
    <property type="project" value="UniProtKB-UniRule"/>
</dbReference>
<evidence type="ECO:0000313" key="17">
    <source>
        <dbReference type="EMBL" id="BAP58796.1"/>
    </source>
</evidence>
<dbReference type="InterPro" id="IPR023468">
    <property type="entry name" value="Riboflavin_kinase"/>
</dbReference>
<dbReference type="NCBIfam" id="NF004159">
    <property type="entry name" value="PRK05627.1-2"/>
    <property type="match status" value="1"/>
</dbReference>
<dbReference type="GO" id="GO:0006747">
    <property type="term" value="P:FAD biosynthetic process"/>
    <property type="evidence" value="ECO:0007669"/>
    <property type="project" value="UniProtKB-UniRule"/>
</dbReference>
<dbReference type="Gene3D" id="2.40.30.30">
    <property type="entry name" value="Riboflavin kinase-like"/>
    <property type="match status" value="1"/>
</dbReference>
<dbReference type="EC" id="2.7.1.26" evidence="15"/>
<dbReference type="GO" id="GO:0005524">
    <property type="term" value="F:ATP binding"/>
    <property type="evidence" value="ECO:0007669"/>
    <property type="project" value="UniProtKB-UniRule"/>
</dbReference>
<comment type="pathway">
    <text evidence="3 15">Cofactor biosynthesis; FMN biosynthesis; FMN from riboflavin (ATP route): step 1/1.</text>
</comment>
<evidence type="ECO:0000256" key="6">
    <source>
        <dbReference type="ARBA" id="ARBA00022679"/>
    </source>
</evidence>
<keyword evidence="4 15" id="KW-0285">Flavoprotein</keyword>
<dbReference type="STRING" id="1410383.TGUWTKB_5700"/>
<dbReference type="UniPathway" id="UPA00277">
    <property type="reaction ID" value="UER00407"/>
</dbReference>
<dbReference type="HOGENOM" id="CLU_048437_0_1_6"/>
<dbReference type="NCBIfam" id="NF004163">
    <property type="entry name" value="PRK05627.1-6"/>
    <property type="match status" value="1"/>
</dbReference>
<dbReference type="UniPathway" id="UPA00276">
    <property type="reaction ID" value="UER00406"/>
</dbReference>
<keyword evidence="5 15" id="KW-0288">FMN</keyword>
<dbReference type="Gene3D" id="3.40.50.620">
    <property type="entry name" value="HUPs"/>
    <property type="match status" value="1"/>
</dbReference>
<comment type="pathway">
    <text evidence="2 15">Cofactor biosynthesis; FAD biosynthesis; FAD from FMN: step 1/1.</text>
</comment>
<evidence type="ECO:0000256" key="4">
    <source>
        <dbReference type="ARBA" id="ARBA00022630"/>
    </source>
</evidence>
<dbReference type="SUPFAM" id="SSF52374">
    <property type="entry name" value="Nucleotidylyl transferase"/>
    <property type="match status" value="1"/>
</dbReference>
<dbReference type="CDD" id="cd02064">
    <property type="entry name" value="FAD_synthetase_N"/>
    <property type="match status" value="1"/>
</dbReference>
<dbReference type="PANTHER" id="PTHR22749">
    <property type="entry name" value="RIBOFLAVIN KINASE/FMN ADENYLYLTRANSFERASE"/>
    <property type="match status" value="1"/>
</dbReference>
<sequence>MKFIRGIHNLNYQEKGCVLTIGNFDGVHYGHKILLSHLFFEGKKRNLPVIVMIFEPQPLEFFLKKAPYRLTNLKDKLNYLFQLNIDIVLCVSFNQKFSKMSAEDFIFYLLVKKLNIKLLIIGDDFRFGKDRKGNFFLLKIFGKKYGFEVISTKTFCKYGQRISSTFIRQALYENNFLLVKKLLGRNFSISGRIIYGDSIGKKIGFPTANLYSYYNVLPIKGVYIVQVLGIKKDPILGVANIGTRPTLNGKKKRIEIHLIDFCMNIYGYYVQIVLIKKIREEIKFCSLSELKNQIKKDILFTKNFFIQKKNNRYNI</sequence>
<dbReference type="NCBIfam" id="TIGR00083">
    <property type="entry name" value="ribF"/>
    <property type="match status" value="1"/>
</dbReference>